<dbReference type="InterPro" id="IPR033121">
    <property type="entry name" value="PEPTIDASE_A1"/>
</dbReference>
<dbReference type="PRINTS" id="PR00792">
    <property type="entry name" value="PEPSIN"/>
</dbReference>
<feature type="chain" id="PRO_5045019945" description="Aspartic proteinase Asp1" evidence="11">
    <location>
        <begin position="32"/>
        <end position="455"/>
    </location>
</feature>
<keyword evidence="6 10" id="KW-0378">Hydrolase</keyword>
<evidence type="ECO:0000259" key="12">
    <source>
        <dbReference type="PROSITE" id="PS51767"/>
    </source>
</evidence>
<name>A0A7I8IR63_SPIIN</name>
<dbReference type="AlphaFoldDB" id="A0A7I8IR63"/>
<dbReference type="PROSITE" id="PS51767">
    <property type="entry name" value="PEPTIDASE_A1"/>
    <property type="match status" value="1"/>
</dbReference>
<evidence type="ECO:0000256" key="11">
    <source>
        <dbReference type="SAM" id="SignalP"/>
    </source>
</evidence>
<sequence>MTTALEDRMGLLLLLLLVAACFSSTLPCCSAALDAQRQDWWLPSSPWSELLAIGVGRSSSAVLPLSGNVYPDGLYFVSLSIGNPPKPYFLDVDTGSDLTWLQCDAPCISCSKGPHPLYKPTKDKLVPCGNPICNSLPAAAADAAHGEGWRSGCKSPKDQCDYEVEYADHGSSRGVLIRDAFSIRFVNGSLLRPHLAFGCGYDQHLHGKSSLTDGVLGLGGGRSSVMSQLREQGLTQNVMGHCLSRKGGGFLFFGGDLVPHSGVTWTSMSRRATGHYSPGPADLFFGGRLVGKSFQVIFDSGSSYTYFSSRPYEALLRMLKADLAGSPLEEASDDGTLPLCWRGAKPFRSLAEVRKFFKPVALGFTRAAQLEIPPEGYLILTKRGNVCLGVLNGTQVGLRDFNLIGDISMLDMVMVYDNDRQRIGWARADCNRLPKSDDPSLIEKLMGPLMFVGSS</sequence>
<feature type="signal peptide" evidence="11">
    <location>
        <begin position="1"/>
        <end position="31"/>
    </location>
</feature>
<evidence type="ECO:0000256" key="2">
    <source>
        <dbReference type="ARBA" id="ARBA00022670"/>
    </source>
</evidence>
<dbReference type="GO" id="GO:0006508">
    <property type="term" value="P:proteolysis"/>
    <property type="evidence" value="ECO:0007669"/>
    <property type="project" value="UniProtKB-KW"/>
</dbReference>
<dbReference type="Gene3D" id="2.40.70.10">
    <property type="entry name" value="Acid Proteases"/>
    <property type="match status" value="2"/>
</dbReference>
<comment type="similarity">
    <text evidence="1 10">Belongs to the peptidase A1 family.</text>
</comment>
<evidence type="ECO:0000256" key="8">
    <source>
        <dbReference type="ARBA" id="ARBA00077656"/>
    </source>
</evidence>
<evidence type="ECO:0000313" key="15">
    <source>
        <dbReference type="Proteomes" id="UP000663760"/>
    </source>
</evidence>
<keyword evidence="15" id="KW-1185">Reference proteome</keyword>
<evidence type="ECO:0000256" key="3">
    <source>
        <dbReference type="ARBA" id="ARBA00022729"/>
    </source>
</evidence>
<dbReference type="OrthoDB" id="2747330at2759"/>
<proteinExistence type="inferred from homology"/>
<evidence type="ECO:0000256" key="4">
    <source>
        <dbReference type="ARBA" id="ARBA00022737"/>
    </source>
</evidence>
<dbReference type="InterPro" id="IPR021109">
    <property type="entry name" value="Peptidase_aspartic_dom_sf"/>
</dbReference>
<dbReference type="SUPFAM" id="SSF50630">
    <property type="entry name" value="Acid proteases"/>
    <property type="match status" value="1"/>
</dbReference>
<dbReference type="PROSITE" id="PS00141">
    <property type="entry name" value="ASP_PROTEASE"/>
    <property type="match status" value="2"/>
</dbReference>
<evidence type="ECO:0000256" key="7">
    <source>
        <dbReference type="ARBA" id="ARBA00068871"/>
    </source>
</evidence>
<gene>
    <name evidence="13" type="ORF">SI7747_05006848</name>
    <name evidence="14" type="ORF">SI8410_05007440</name>
</gene>
<dbReference type="EMBL" id="LR743592">
    <property type="protein sequence ID" value="CAA2620679.1"/>
    <property type="molecule type" value="Genomic_DNA"/>
</dbReference>
<evidence type="ECO:0000256" key="5">
    <source>
        <dbReference type="ARBA" id="ARBA00022750"/>
    </source>
</evidence>
<dbReference type="EMBL" id="LR746268">
    <property type="protein sequence ID" value="CAA7396777.1"/>
    <property type="molecule type" value="Genomic_DNA"/>
</dbReference>
<evidence type="ECO:0000256" key="1">
    <source>
        <dbReference type="ARBA" id="ARBA00007447"/>
    </source>
</evidence>
<dbReference type="GO" id="GO:0004190">
    <property type="term" value="F:aspartic-type endopeptidase activity"/>
    <property type="evidence" value="ECO:0007669"/>
    <property type="project" value="UniProtKB-KW"/>
</dbReference>
<dbReference type="PANTHER" id="PTHR13683:SF800">
    <property type="entry name" value="EUKARYOTIC ASPARTYL PROTEASE FAMILY PROTEIN"/>
    <property type="match status" value="1"/>
</dbReference>
<evidence type="ECO:0000256" key="10">
    <source>
        <dbReference type="RuleBase" id="RU000454"/>
    </source>
</evidence>
<dbReference type="FunFam" id="2.40.70.10:FF:000015">
    <property type="entry name" value="Aspartyl protease family protein"/>
    <property type="match status" value="1"/>
</dbReference>
<dbReference type="FunFam" id="2.40.70.10:FF:000027">
    <property type="entry name" value="Aspartic proteinase Asp1 isoform A"/>
    <property type="match status" value="1"/>
</dbReference>
<dbReference type="InterPro" id="IPR032799">
    <property type="entry name" value="TAXi_C"/>
</dbReference>
<organism evidence="13">
    <name type="scientific">Spirodela intermedia</name>
    <name type="common">Intermediate duckweed</name>
    <dbReference type="NCBI Taxonomy" id="51605"/>
    <lineage>
        <taxon>Eukaryota</taxon>
        <taxon>Viridiplantae</taxon>
        <taxon>Streptophyta</taxon>
        <taxon>Embryophyta</taxon>
        <taxon>Tracheophyta</taxon>
        <taxon>Spermatophyta</taxon>
        <taxon>Magnoliopsida</taxon>
        <taxon>Liliopsida</taxon>
        <taxon>Araceae</taxon>
        <taxon>Lemnoideae</taxon>
        <taxon>Spirodela</taxon>
    </lineage>
</organism>
<evidence type="ECO:0000313" key="13">
    <source>
        <dbReference type="EMBL" id="CAA2620679.1"/>
    </source>
</evidence>
<dbReference type="PANTHER" id="PTHR13683">
    <property type="entry name" value="ASPARTYL PROTEASES"/>
    <property type="match status" value="1"/>
</dbReference>
<reference evidence="13" key="1">
    <citation type="submission" date="2019-12" db="EMBL/GenBank/DDBJ databases">
        <authorList>
            <person name="Scholz U."/>
            <person name="Mascher M."/>
            <person name="Fiebig A."/>
        </authorList>
    </citation>
    <scope>NUCLEOTIDE SEQUENCE</scope>
</reference>
<protein>
    <recommendedName>
        <fullName evidence="7">Aspartic proteinase Asp1</fullName>
    </recommendedName>
    <alternativeName>
        <fullName evidence="8">Nucellin-like protein</fullName>
    </alternativeName>
</protein>
<evidence type="ECO:0000256" key="9">
    <source>
        <dbReference type="PIRSR" id="PIRSR601461-1"/>
    </source>
</evidence>
<dbReference type="InterPro" id="IPR032861">
    <property type="entry name" value="TAXi_N"/>
</dbReference>
<dbReference type="Pfam" id="PF14543">
    <property type="entry name" value="TAXi_N"/>
    <property type="match status" value="1"/>
</dbReference>
<accession>A0A7I8IR63</accession>
<evidence type="ECO:0000256" key="6">
    <source>
        <dbReference type="ARBA" id="ARBA00022801"/>
    </source>
</evidence>
<feature type="active site" evidence="9">
    <location>
        <position position="93"/>
    </location>
</feature>
<evidence type="ECO:0000313" key="14">
    <source>
        <dbReference type="EMBL" id="CAA7396777.1"/>
    </source>
</evidence>
<feature type="active site" evidence="9">
    <location>
        <position position="299"/>
    </location>
</feature>
<dbReference type="Pfam" id="PF14541">
    <property type="entry name" value="TAXi_C"/>
    <property type="match status" value="1"/>
</dbReference>
<keyword evidence="5 10" id="KW-0064">Aspartyl protease</keyword>
<keyword evidence="2 10" id="KW-0645">Protease</keyword>
<keyword evidence="4" id="KW-0677">Repeat</keyword>
<dbReference type="InterPro" id="IPR001969">
    <property type="entry name" value="Aspartic_peptidase_AS"/>
</dbReference>
<keyword evidence="3 11" id="KW-0732">Signal</keyword>
<dbReference type="InterPro" id="IPR001461">
    <property type="entry name" value="Aspartic_peptidase_A1"/>
</dbReference>
<feature type="domain" description="Peptidase A1" evidence="12">
    <location>
        <begin position="75"/>
        <end position="426"/>
    </location>
</feature>
<dbReference type="Proteomes" id="UP000663760">
    <property type="component" value="Chromosome 5"/>
</dbReference>